<dbReference type="EMBL" id="BLRX01000085">
    <property type="protein sequence ID" value="GFP25417.1"/>
    <property type="molecule type" value="Genomic_DNA"/>
</dbReference>
<accession>A0A6V8NYX5</accession>
<evidence type="ECO:0000313" key="3">
    <source>
        <dbReference type="EMBL" id="GFP25417.1"/>
    </source>
</evidence>
<organism evidence="3 4">
    <name type="scientific">Candidatus Hakubella thermalkaliphila</name>
    <dbReference type="NCBI Taxonomy" id="2754717"/>
    <lineage>
        <taxon>Bacteria</taxon>
        <taxon>Bacillati</taxon>
        <taxon>Actinomycetota</taxon>
        <taxon>Actinomycetota incertae sedis</taxon>
        <taxon>Candidatus Hakubellales</taxon>
        <taxon>Candidatus Hakubellaceae</taxon>
        <taxon>Candidatus Hakubella</taxon>
    </lineage>
</organism>
<protein>
    <submittedName>
        <fullName evidence="3">L-iditol 2-dehydrogenase</fullName>
    </submittedName>
</protein>
<dbReference type="InterPro" id="IPR050129">
    <property type="entry name" value="Zn_alcohol_dh"/>
</dbReference>
<dbReference type="Proteomes" id="UP000543224">
    <property type="component" value="Unassembled WGS sequence"/>
</dbReference>
<dbReference type="PANTHER" id="PTHR43401:SF2">
    <property type="entry name" value="L-THREONINE 3-DEHYDROGENASE"/>
    <property type="match status" value="1"/>
</dbReference>
<dbReference type="Pfam" id="PF08240">
    <property type="entry name" value="ADH_N"/>
    <property type="match status" value="1"/>
</dbReference>
<dbReference type="AlphaFoldDB" id="A0A6V8NYX5"/>
<keyword evidence="1" id="KW-0560">Oxidoreductase</keyword>
<evidence type="ECO:0000313" key="4">
    <source>
        <dbReference type="Proteomes" id="UP000543224"/>
    </source>
</evidence>
<gene>
    <name evidence="3" type="ORF">HKBW3S25_00889</name>
</gene>
<name>A0A6V8NYX5_9ACTN</name>
<dbReference type="SUPFAM" id="SSF50129">
    <property type="entry name" value="GroES-like"/>
    <property type="match status" value="1"/>
</dbReference>
<sequence length="180" mass="20062">MSKKVKVAVMPEQGKIGIREFPFPDHLEDGAMIVRPIMSGICGTDKHAFRGESVQYAGTEREIFGPYPVIPGHENVAVVVEITPKARREMEFYGEALSEGDRVVISPDIVCGYCYQCRHGFHYTGCENIESYGHMKCDDPPHLFGGWAEYMYIKPGSHVCKVPAEISDEIAVEGSFRSSK</sequence>
<evidence type="ECO:0000256" key="1">
    <source>
        <dbReference type="ARBA" id="ARBA00023002"/>
    </source>
</evidence>
<dbReference type="InterPro" id="IPR011032">
    <property type="entry name" value="GroES-like_sf"/>
</dbReference>
<dbReference type="Gene3D" id="3.90.180.10">
    <property type="entry name" value="Medium-chain alcohol dehydrogenases, catalytic domain"/>
    <property type="match status" value="1"/>
</dbReference>
<reference evidence="3 4" key="1">
    <citation type="journal article" date="2020" name="Front. Microbiol.">
        <title>Single-cell genomics of novel Actinobacteria with the Wood-Ljungdahl pathway discovered in a serpentinizing system.</title>
        <authorList>
            <person name="Merino N."/>
            <person name="Kawai M."/>
            <person name="Boyd E.S."/>
            <person name="Colman D.R."/>
            <person name="McGlynn S.E."/>
            <person name="Nealson K.H."/>
            <person name="Kurokawa K."/>
            <person name="Hongoh Y."/>
        </authorList>
    </citation>
    <scope>NUCLEOTIDE SEQUENCE [LARGE SCALE GENOMIC DNA]</scope>
    <source>
        <strain evidence="3 4">S25</strain>
    </source>
</reference>
<dbReference type="GO" id="GO:0016491">
    <property type="term" value="F:oxidoreductase activity"/>
    <property type="evidence" value="ECO:0007669"/>
    <property type="project" value="UniProtKB-KW"/>
</dbReference>
<evidence type="ECO:0000259" key="2">
    <source>
        <dbReference type="Pfam" id="PF08240"/>
    </source>
</evidence>
<dbReference type="PANTHER" id="PTHR43401">
    <property type="entry name" value="L-THREONINE 3-DEHYDROGENASE"/>
    <property type="match status" value="1"/>
</dbReference>
<comment type="caution">
    <text evidence="3">The sequence shown here is derived from an EMBL/GenBank/DDBJ whole genome shotgun (WGS) entry which is preliminary data.</text>
</comment>
<proteinExistence type="predicted"/>
<dbReference type="InterPro" id="IPR013154">
    <property type="entry name" value="ADH-like_N"/>
</dbReference>
<feature type="domain" description="Alcohol dehydrogenase-like N-terminal" evidence="2">
    <location>
        <begin position="29"/>
        <end position="163"/>
    </location>
</feature>